<evidence type="ECO:0000313" key="4">
    <source>
        <dbReference type="Proteomes" id="UP000019678"/>
    </source>
</evidence>
<dbReference type="NCBIfam" id="TIGR01646">
    <property type="entry name" value="vgr_GE"/>
    <property type="match status" value="1"/>
</dbReference>
<dbReference type="EMBL" id="ASRX01000021">
    <property type="protein sequence ID" value="EYF05688.1"/>
    <property type="molecule type" value="Genomic_DNA"/>
</dbReference>
<dbReference type="InterPro" id="IPR017847">
    <property type="entry name" value="T6SS_RhsGE_Vgr_subset"/>
</dbReference>
<proteinExistence type="inferred from homology"/>
<dbReference type="RefSeq" id="WP_044241360.1">
    <property type="nucleotide sequence ID" value="NZ_ASRX01000021.1"/>
</dbReference>
<dbReference type="Gene3D" id="3.55.50.10">
    <property type="entry name" value="Baseplate protein-like domains"/>
    <property type="match status" value="1"/>
</dbReference>
<dbReference type="eggNOG" id="COG3501">
    <property type="taxonomic scope" value="Bacteria"/>
</dbReference>
<dbReference type="OrthoDB" id="5482463at2"/>
<comment type="caution">
    <text evidence="3">The sequence shown here is derived from an EMBL/GenBank/DDBJ whole genome shotgun (WGS) entry which is preliminary data.</text>
</comment>
<comment type="similarity">
    <text evidence="1">Belongs to the VgrG protein family.</text>
</comment>
<reference evidence="3 4" key="1">
    <citation type="submission" date="2013-05" db="EMBL/GenBank/DDBJ databases">
        <title>Genome assembly of Chondromyces apiculatus DSM 436.</title>
        <authorList>
            <person name="Sharma G."/>
            <person name="Khatri I."/>
            <person name="Kaur C."/>
            <person name="Mayilraj S."/>
            <person name="Subramanian S."/>
        </authorList>
    </citation>
    <scope>NUCLEOTIDE SEQUENCE [LARGE SCALE GENOMIC DNA]</scope>
    <source>
        <strain evidence="3 4">DSM 436</strain>
    </source>
</reference>
<dbReference type="SUPFAM" id="SSF69255">
    <property type="entry name" value="gp5 N-terminal domain-like"/>
    <property type="match status" value="1"/>
</dbReference>
<dbReference type="InterPro" id="IPR006531">
    <property type="entry name" value="Gp5/Vgr_OB"/>
</dbReference>
<gene>
    <name evidence="3" type="ORF">CAP_2978</name>
</gene>
<dbReference type="Pfam" id="PF04717">
    <property type="entry name" value="Phage_base_V"/>
    <property type="match status" value="1"/>
</dbReference>
<dbReference type="Gene3D" id="4.10.220.110">
    <property type="match status" value="1"/>
</dbReference>
<keyword evidence="4" id="KW-1185">Reference proteome</keyword>
<feature type="domain" description="Gp5/Type VI secretion system Vgr protein OB-fold" evidence="2">
    <location>
        <begin position="389"/>
        <end position="454"/>
    </location>
</feature>
<dbReference type="Pfam" id="PF05954">
    <property type="entry name" value="Phage_GPD"/>
    <property type="match status" value="1"/>
</dbReference>
<protein>
    <submittedName>
        <fullName evidence="3">VgrG protein</fullName>
    </submittedName>
</protein>
<dbReference type="STRING" id="1192034.CAP_2978"/>
<dbReference type="Gene3D" id="2.40.50.230">
    <property type="entry name" value="Gp5 N-terminal domain"/>
    <property type="match status" value="1"/>
</dbReference>
<evidence type="ECO:0000259" key="2">
    <source>
        <dbReference type="Pfam" id="PF04717"/>
    </source>
</evidence>
<sequence>MQEDRIPVRISLDSPDFSCDHVQVREVQGKEAIGRLFSFDVEIVCIEDTEIPVEQMLGASASLVFLIDGVEQRTLHGMIAAVEDRLDAPGPFHHYRLRLVPRLHRATLIETQEVFLNTSVPDLIRQKLTLVGLAGADVEMRLFGTYPEREMIVQYKETDLAFISRLVEHLGISFFFEHGSGRDVLVFTDGQQGFAPLPAKETVTYRPRGEQIDLFELSARAEVLPASYVMQEYNYRTPQLDLTSSHESPAGFAGGVVEYGAHFKTPEEGQHLAQLRAEERASRGTYYVGRSDECRFIPGATFKIDGHPRLDGTSFLVVEVEHHAVQPVAIVDSDGREHEYRNTLRLNLADKPYRPTRATQRPRIHGVVTAVVEPEADGEIGKMAQLDEQGRYTVRFTFDSSDVGARKLSSRPIRMIQPHAGPNYGHHFPLKPGIEVLMVFLDGDPDRPLILGSVPNPITPSPVTREVNLMHRIETSTGIIIEMRDAPPRG</sequence>
<dbReference type="InterPro" id="IPR006533">
    <property type="entry name" value="T6SS_Vgr_RhsGE"/>
</dbReference>
<dbReference type="Gene3D" id="2.30.110.50">
    <property type="match status" value="1"/>
</dbReference>
<evidence type="ECO:0000313" key="3">
    <source>
        <dbReference type="EMBL" id="EYF05688.1"/>
    </source>
</evidence>
<dbReference type="SUPFAM" id="SSF69279">
    <property type="entry name" value="Phage tail proteins"/>
    <property type="match status" value="2"/>
</dbReference>
<name>A0A017T8V4_9BACT</name>
<accession>A0A017T8V4</accession>
<dbReference type="Proteomes" id="UP000019678">
    <property type="component" value="Unassembled WGS sequence"/>
</dbReference>
<organism evidence="3 4">
    <name type="scientific">Chondromyces apiculatus DSM 436</name>
    <dbReference type="NCBI Taxonomy" id="1192034"/>
    <lineage>
        <taxon>Bacteria</taxon>
        <taxon>Pseudomonadati</taxon>
        <taxon>Myxococcota</taxon>
        <taxon>Polyangia</taxon>
        <taxon>Polyangiales</taxon>
        <taxon>Polyangiaceae</taxon>
        <taxon>Chondromyces</taxon>
    </lineage>
</organism>
<dbReference type="InterPro" id="IPR037026">
    <property type="entry name" value="Vgr_OB-fold_dom_sf"/>
</dbReference>
<evidence type="ECO:0000256" key="1">
    <source>
        <dbReference type="ARBA" id="ARBA00005558"/>
    </source>
</evidence>
<dbReference type="AlphaFoldDB" id="A0A017T8V4"/>
<dbReference type="NCBIfam" id="TIGR03361">
    <property type="entry name" value="VI_Rhs_Vgr"/>
    <property type="match status" value="1"/>
</dbReference>